<sequence length="569" mass="62394">MSFSLKELQLEISRCSRFLKGDKPVIGISTNHNHVDENTLTDTYCDSIRHAGGIPMIIPKTDDKELLLETLGRCDALIISGGGDPHALWWGEMPHHKIGKVVYEKDVFDLALIQSAFRLNVPILGICRGLQLLNVALGGSLIQDIPSTIEGAFNHSQTATRYEEWHSVEILPGGRLQTIVGEEMLMVNSFHHQAVGTIADCGVVCARSSDGVVEAVDYYPEYNALGVQWHPEALACGGKSRHLDLFKWLVGEARLFQEARRIHQHVVTLDSHVDTPSLLVGNPCGDSDTARVDYPGMVIGGLDVVFMAAYVAQGSDDAYNHVIEMLDATDRYAEQSEGKIVVLGETTKAWEYKVSRRKMLCKAVENGYAIGDDLTKLEVLAHRGVKYMTLCHNGDNLICDSGARSLQTHGGLSDFGKEVVREMNRLGIIVDVSHASDSTVRDVLAESDQPIIASHSSCRALYDHSRNLPDELLKAIAEKGGVVQLCMYYGFLGGKHATLLDFVDHILHAMEVMGEKHVGIGTDFDGGGEVIGCRNTAALPRITVELLRRGVAIKQLKALWGENLLNVIK</sequence>
<gene>
    <name evidence="1" type="ORF">E4P47_00365</name>
</gene>
<accession>A0A4Y8WRX2</accession>
<dbReference type="Gene3D" id="3.40.50.880">
    <property type="match status" value="1"/>
</dbReference>
<protein>
    <submittedName>
        <fullName evidence="1">Uncharacterized protein</fullName>
    </submittedName>
</protein>
<evidence type="ECO:0000313" key="2">
    <source>
        <dbReference type="Proteomes" id="UP000297225"/>
    </source>
</evidence>
<proteinExistence type="predicted"/>
<dbReference type="PROSITE" id="PS51273">
    <property type="entry name" value="GATASE_TYPE_1"/>
    <property type="match status" value="1"/>
</dbReference>
<dbReference type="PANTHER" id="PTHR10443">
    <property type="entry name" value="MICROSOMAL DIPEPTIDASE"/>
    <property type="match status" value="1"/>
</dbReference>
<dbReference type="PANTHER" id="PTHR10443:SF12">
    <property type="entry name" value="DIPEPTIDASE"/>
    <property type="match status" value="1"/>
</dbReference>
<dbReference type="Gene3D" id="3.20.20.140">
    <property type="entry name" value="Metal-dependent hydrolases"/>
    <property type="match status" value="1"/>
</dbReference>
<dbReference type="GO" id="GO:0006508">
    <property type="term" value="P:proteolysis"/>
    <property type="evidence" value="ECO:0007669"/>
    <property type="project" value="InterPro"/>
</dbReference>
<dbReference type="InterPro" id="IPR032466">
    <property type="entry name" value="Metal_Hydrolase"/>
</dbReference>
<dbReference type="CDD" id="cd01301">
    <property type="entry name" value="rDP_like"/>
    <property type="match status" value="1"/>
</dbReference>
<dbReference type="SUPFAM" id="SSF52317">
    <property type="entry name" value="Class I glutamine amidotransferase-like"/>
    <property type="match status" value="1"/>
</dbReference>
<organism evidence="1 2">
    <name type="scientific">Porphyromonas levii</name>
    <dbReference type="NCBI Taxonomy" id="28114"/>
    <lineage>
        <taxon>Bacteria</taxon>
        <taxon>Pseudomonadati</taxon>
        <taxon>Bacteroidota</taxon>
        <taxon>Bacteroidia</taxon>
        <taxon>Bacteroidales</taxon>
        <taxon>Porphyromonadaceae</taxon>
        <taxon>Porphyromonas</taxon>
    </lineage>
</organism>
<dbReference type="CDD" id="cd01745">
    <property type="entry name" value="GATase1_2"/>
    <property type="match status" value="1"/>
</dbReference>
<dbReference type="Proteomes" id="UP000297225">
    <property type="component" value="Unassembled WGS sequence"/>
</dbReference>
<dbReference type="InterPro" id="IPR011697">
    <property type="entry name" value="Peptidase_C26"/>
</dbReference>
<dbReference type="EMBL" id="SPNC01000002">
    <property type="protein sequence ID" value="TFH97450.1"/>
    <property type="molecule type" value="Genomic_DNA"/>
</dbReference>
<dbReference type="PROSITE" id="PS51365">
    <property type="entry name" value="RENAL_DIPEPTIDASE_2"/>
    <property type="match status" value="1"/>
</dbReference>
<dbReference type="GO" id="GO:0070573">
    <property type="term" value="F:metallodipeptidase activity"/>
    <property type="evidence" value="ECO:0007669"/>
    <property type="project" value="InterPro"/>
</dbReference>
<dbReference type="InterPro" id="IPR029062">
    <property type="entry name" value="Class_I_gatase-like"/>
</dbReference>
<dbReference type="SUPFAM" id="SSF51556">
    <property type="entry name" value="Metallo-dependent hydrolases"/>
    <property type="match status" value="1"/>
</dbReference>
<dbReference type="Pfam" id="PF01244">
    <property type="entry name" value="Peptidase_M19"/>
    <property type="match status" value="1"/>
</dbReference>
<evidence type="ECO:0000313" key="1">
    <source>
        <dbReference type="EMBL" id="TFH97450.1"/>
    </source>
</evidence>
<dbReference type="InterPro" id="IPR008257">
    <property type="entry name" value="Pept_M19"/>
</dbReference>
<keyword evidence="2" id="KW-1185">Reference proteome</keyword>
<dbReference type="AlphaFoldDB" id="A0A4Y8WRX2"/>
<dbReference type="STRING" id="1122973.GCA_000379925_00632"/>
<comment type="caution">
    <text evidence="1">The sequence shown here is derived from an EMBL/GenBank/DDBJ whole genome shotgun (WGS) entry which is preliminary data.</text>
</comment>
<reference evidence="1 2" key="1">
    <citation type="submission" date="2019-03" db="EMBL/GenBank/DDBJ databases">
        <title>Porphyromonas levii Isolated from the Uterus of Dairy Cows.</title>
        <authorList>
            <person name="Francis A.M."/>
        </authorList>
    </citation>
    <scope>NUCLEOTIDE SEQUENCE [LARGE SCALE GENOMIC DNA]</scope>
    <source>
        <strain evidence="1 2">AF5678</strain>
    </source>
</reference>
<dbReference type="Pfam" id="PF07722">
    <property type="entry name" value="Peptidase_C26"/>
    <property type="match status" value="1"/>
</dbReference>
<name>A0A4Y8WRX2_9PORP</name>
<dbReference type="OrthoDB" id="9804920at2"/>